<dbReference type="Gene3D" id="2.70.98.30">
    <property type="entry name" value="Golgi alpha-mannosidase II, domain 4"/>
    <property type="match status" value="1"/>
</dbReference>
<dbReference type="InterPro" id="IPR005200">
    <property type="entry name" value="Endo-beta-glucanase"/>
</dbReference>
<comment type="catalytic activity">
    <reaction evidence="1">
        <text>Hydrolysis of (1-&gt;3)-beta-D-glucosidic linkages in (1-&gt;3)-beta-D-glucans.</text>
        <dbReference type="EC" id="3.2.1.39"/>
    </reaction>
</comment>
<feature type="domain" description="Glycosyl hydrolase family 81 C-terminal" evidence="11">
    <location>
        <begin position="397"/>
        <end position="744"/>
    </location>
</feature>
<evidence type="ECO:0000256" key="4">
    <source>
        <dbReference type="ARBA" id="ARBA00022801"/>
    </source>
</evidence>
<organism evidence="12 13">
    <name type="scientific">Pythium oligandrum</name>
    <name type="common">Mycoparasitic fungus</name>
    <dbReference type="NCBI Taxonomy" id="41045"/>
    <lineage>
        <taxon>Eukaryota</taxon>
        <taxon>Sar</taxon>
        <taxon>Stramenopiles</taxon>
        <taxon>Oomycota</taxon>
        <taxon>Peronosporomycetes</taxon>
        <taxon>Pythiales</taxon>
        <taxon>Pythiaceae</taxon>
        <taxon>Pythium</taxon>
    </lineage>
</organism>
<dbReference type="GO" id="GO:0000272">
    <property type="term" value="P:polysaccharide catabolic process"/>
    <property type="evidence" value="ECO:0007669"/>
    <property type="project" value="UniProtKB-KW"/>
</dbReference>
<dbReference type="Gene3D" id="1.10.287.1170">
    <property type="entry name" value="glycoside hydrolase family 81 endo-[beta] glucanase"/>
    <property type="match status" value="1"/>
</dbReference>
<evidence type="ECO:0000259" key="10">
    <source>
        <dbReference type="Pfam" id="PF03639"/>
    </source>
</evidence>
<dbReference type="GO" id="GO:0042973">
    <property type="term" value="F:glucan endo-1,3-beta-D-glucosidase activity"/>
    <property type="evidence" value="ECO:0007669"/>
    <property type="project" value="UniProtKB-EC"/>
</dbReference>
<reference evidence="12" key="1">
    <citation type="submission" date="2019-03" db="EMBL/GenBank/DDBJ databases">
        <title>Long read genome sequence of the mycoparasitic Pythium oligandrum ATCC 38472 isolated from sugarbeet rhizosphere.</title>
        <authorList>
            <person name="Gaulin E."/>
        </authorList>
    </citation>
    <scope>NUCLEOTIDE SEQUENCE</scope>
    <source>
        <strain evidence="12">ATCC 38472_TT</strain>
    </source>
</reference>
<keyword evidence="4" id="KW-0378">Hydrolase</keyword>
<evidence type="ECO:0000313" key="13">
    <source>
        <dbReference type="Proteomes" id="UP000794436"/>
    </source>
</evidence>
<feature type="signal peptide" evidence="9">
    <location>
        <begin position="1"/>
        <end position="20"/>
    </location>
</feature>
<comment type="caution">
    <text evidence="12">The sequence shown here is derived from an EMBL/GenBank/DDBJ whole genome shotgun (WGS) entry which is preliminary data.</text>
</comment>
<dbReference type="EMBL" id="SPLM01000108">
    <property type="protein sequence ID" value="TMW60099.1"/>
    <property type="molecule type" value="Genomic_DNA"/>
</dbReference>
<keyword evidence="9" id="KW-0732">Signal</keyword>
<keyword evidence="5" id="KW-0119">Carbohydrate metabolism</keyword>
<dbReference type="Gene3D" id="1.20.5.420">
    <property type="entry name" value="Immunoglobulin FC, subunit C"/>
    <property type="match status" value="1"/>
</dbReference>
<evidence type="ECO:0000259" key="11">
    <source>
        <dbReference type="Pfam" id="PF17652"/>
    </source>
</evidence>
<dbReference type="GO" id="GO:0052861">
    <property type="term" value="F:endo-1,3(4)-beta-glucanase activity"/>
    <property type="evidence" value="ECO:0007669"/>
    <property type="project" value="InterPro"/>
</dbReference>
<name>A0A8K1CB46_PYTOL</name>
<evidence type="ECO:0000313" key="12">
    <source>
        <dbReference type="EMBL" id="TMW60099.1"/>
    </source>
</evidence>
<gene>
    <name evidence="12" type="ORF">Poli38472_000141</name>
</gene>
<dbReference type="Proteomes" id="UP000794436">
    <property type="component" value="Unassembled WGS sequence"/>
</dbReference>
<evidence type="ECO:0000256" key="7">
    <source>
        <dbReference type="ARBA" id="ARBA00023316"/>
    </source>
</evidence>
<keyword evidence="7" id="KW-0961">Cell wall biogenesis/degradation</keyword>
<evidence type="ECO:0000256" key="6">
    <source>
        <dbReference type="ARBA" id="ARBA00023295"/>
    </source>
</evidence>
<evidence type="ECO:0000256" key="2">
    <source>
        <dbReference type="ARBA" id="ARBA00010730"/>
    </source>
</evidence>
<comment type="similarity">
    <text evidence="2">Belongs to the glycosyl hydrolase 81 family.</text>
</comment>
<keyword evidence="6" id="KW-0326">Glycosidase</keyword>
<evidence type="ECO:0000256" key="1">
    <source>
        <dbReference type="ARBA" id="ARBA00000382"/>
    </source>
</evidence>
<feature type="chain" id="PRO_5035480678" description="glucan endo-1,3-beta-D-glucosidase" evidence="9">
    <location>
        <begin position="21"/>
        <end position="751"/>
    </location>
</feature>
<dbReference type="InterPro" id="IPR040451">
    <property type="entry name" value="GH81_N"/>
</dbReference>
<evidence type="ECO:0000256" key="5">
    <source>
        <dbReference type="ARBA" id="ARBA00023277"/>
    </source>
</evidence>
<dbReference type="PANTHER" id="PTHR31983:SF0">
    <property type="entry name" value="GLUCAN ENDO-1,3-BETA-D-GLUCOSIDASE 2"/>
    <property type="match status" value="1"/>
</dbReference>
<protein>
    <recommendedName>
        <fullName evidence="3">glucan endo-1,3-beta-D-glucosidase</fullName>
        <ecNumber evidence="3">3.2.1.39</ecNumber>
    </recommendedName>
</protein>
<dbReference type="OrthoDB" id="4473401at2759"/>
<dbReference type="PANTHER" id="PTHR31983">
    <property type="entry name" value="ENDO-1,3(4)-BETA-GLUCANASE 1"/>
    <property type="match status" value="1"/>
</dbReference>
<evidence type="ECO:0000256" key="3">
    <source>
        <dbReference type="ARBA" id="ARBA00012780"/>
    </source>
</evidence>
<feature type="domain" description="Glycosyl hydrolase family 81 N-terminal" evidence="10">
    <location>
        <begin position="83"/>
        <end position="367"/>
    </location>
</feature>
<dbReference type="Pfam" id="PF17652">
    <property type="entry name" value="Glyco_hydro81C"/>
    <property type="match status" value="1"/>
</dbReference>
<dbReference type="GO" id="GO:0071555">
    <property type="term" value="P:cell wall organization"/>
    <property type="evidence" value="ECO:0007669"/>
    <property type="project" value="UniProtKB-KW"/>
</dbReference>
<dbReference type="PROSITE" id="PS52008">
    <property type="entry name" value="GH81"/>
    <property type="match status" value="1"/>
</dbReference>
<accession>A0A8K1CB46</accession>
<dbReference type="InterPro" id="IPR040720">
    <property type="entry name" value="GH81_C"/>
</dbReference>
<evidence type="ECO:0000256" key="8">
    <source>
        <dbReference type="ARBA" id="ARBA00023326"/>
    </source>
</evidence>
<dbReference type="Pfam" id="PF03639">
    <property type="entry name" value="Glyco_hydro_81"/>
    <property type="match status" value="1"/>
</dbReference>
<proteinExistence type="inferred from homology"/>
<sequence length="751" mass="82720">MKTINTLLGLTALAASAVTGATLEGAGLVVNSTNSEVNIAPLGDFQLFEALSTEAPPSNIFAYTNRHSTFLPPRYLAPGLVGNAAIPTNNWWGNMIAYSTDAQPNPVWANPYVFRATIAAAPYGLTLSYPYTTRALGGSTGNGNANQFYLHAVINDFTLGAAEFTAKPTYEVYGWDDLSVSVRLYRAGDASSKIESTLTSGMAIVTGKYAKLTPKFSTVHAILTVNGASVSNGKTFTGTRFVVTLNSGQRWVIYSTTQITLRVDGSNLVGTSQVTTNIRTALASSDAHLAVLDRTRSCIIEGGDVEARDTNTYAFNMKTSGDCSSGLFHYLQVHHLDTLDRTYAAEVSGADLFSTTRGKMTGVLTKTSPPTIRFTDTRSVPADFYPPRKPSASVVSANNIKQTLINDINAAWSIPVGNSYYFNGKAAQKYANLCLLANDDSVTGSDKASILRQCLNKLEAIVLPFVENKWTYPMQYDTVYRGIVSSQGFVANDPNVDFGNTMYNDHHYHWGYWITTAAIINYLDPSWSRIAQMNRLTSFLIRDVANPSNNDKSFTKFRNFDWFRGHSYSHGVTPFADGKDQESTSEEINFHYGVTLFGKATKNTELTNIGQLMLKLNARSIQTYFLMQNDNRVHPPTIIANKVTGIFFDNKADYATWFSPEKFAIHGIQMIPITPVTEFVRTRTFVQEEWDQILSKIPAVVNFDVNNAWLSLLYANYATVNSGVALQRLRTVAMDDGLTRSWALYMAATRP</sequence>
<evidence type="ECO:0000256" key="9">
    <source>
        <dbReference type="SAM" id="SignalP"/>
    </source>
</evidence>
<keyword evidence="8" id="KW-0624">Polysaccharide degradation</keyword>
<dbReference type="EC" id="3.2.1.39" evidence="3"/>
<dbReference type="AlphaFoldDB" id="A0A8K1CB46"/>
<keyword evidence="13" id="KW-1185">Reference proteome</keyword>